<name>A0ABV7M6U6_9PROT</name>
<dbReference type="Pfam" id="PF22698">
    <property type="entry name" value="Semialdhyde_dhC_1"/>
    <property type="match status" value="1"/>
</dbReference>
<sequence>MIRVGLVGARGYVGREMIAALDSDLRFDLAFASSRAMAGRELRTVPGLEHLSRFGSHRAGELSADDVAGSDADVIVLGLPNGLAAPYVEALDREGHPGVVIDLSADHRHQPGWVYGSPELRGEQMLGAKRIANPGCYATAANLALAPLEGLVAGRVSVFGLSGFSGAGTTPGLRNDPERLENNVQPYGFGGHGHEAEIAATTGCAVTFAPHVAGFFRGLLVTLTVPLSDRLEVGAVAERFGAFYQPFPRVAVREAAPEIRDVAGRDGCVIGGFAVSGDVPVLTLSSALDNLRKGAATQAIENMEKALGMASWP</sequence>
<protein>
    <submittedName>
        <fullName evidence="7">Asd/ArgC dimerization domain-containing protein</fullName>
    </submittedName>
</protein>
<dbReference type="CDD" id="cd24149">
    <property type="entry name" value="AGPR_N_ARG5_6_like"/>
    <property type="match status" value="1"/>
</dbReference>
<dbReference type="PANTHER" id="PTHR32338">
    <property type="entry name" value="N-ACETYL-GAMMA-GLUTAMYL-PHOSPHATE REDUCTASE, CHLOROPLASTIC-RELATED-RELATED"/>
    <property type="match status" value="1"/>
</dbReference>
<dbReference type="Gene3D" id="3.40.50.720">
    <property type="entry name" value="NAD(P)-binding Rossmann-like Domain"/>
    <property type="match status" value="1"/>
</dbReference>
<proteinExistence type="predicted"/>
<dbReference type="SUPFAM" id="SSF55347">
    <property type="entry name" value="Glyceraldehyde-3-phosphate dehydrogenase-like, C-terminal domain"/>
    <property type="match status" value="1"/>
</dbReference>
<organism evidence="7 8">
    <name type="scientific">Parvularcula lutaonensis</name>
    <dbReference type="NCBI Taxonomy" id="491923"/>
    <lineage>
        <taxon>Bacteria</taxon>
        <taxon>Pseudomonadati</taxon>
        <taxon>Pseudomonadota</taxon>
        <taxon>Alphaproteobacteria</taxon>
        <taxon>Parvularculales</taxon>
        <taxon>Parvularculaceae</taxon>
        <taxon>Parvularcula</taxon>
    </lineage>
</organism>
<evidence type="ECO:0000259" key="6">
    <source>
        <dbReference type="SMART" id="SM00859"/>
    </source>
</evidence>
<feature type="domain" description="Semialdehyde dehydrogenase NAD-binding" evidence="6">
    <location>
        <begin position="3"/>
        <end position="128"/>
    </location>
</feature>
<gene>
    <name evidence="7" type="ORF">ACFONP_00220</name>
</gene>
<comment type="caution">
    <text evidence="7">The sequence shown here is derived from an EMBL/GenBank/DDBJ whole genome shotgun (WGS) entry which is preliminary data.</text>
</comment>
<dbReference type="Proteomes" id="UP001595607">
    <property type="component" value="Unassembled WGS sequence"/>
</dbReference>
<evidence type="ECO:0000256" key="3">
    <source>
        <dbReference type="ARBA" id="ARBA00022857"/>
    </source>
</evidence>
<evidence type="ECO:0000256" key="1">
    <source>
        <dbReference type="ARBA" id="ARBA00022571"/>
    </source>
</evidence>
<keyword evidence="2" id="KW-0028">Amino-acid biosynthesis</keyword>
<feature type="active site" evidence="5">
    <location>
        <position position="136"/>
    </location>
</feature>
<dbReference type="InterPro" id="IPR023013">
    <property type="entry name" value="AGPR_AS"/>
</dbReference>
<dbReference type="InterPro" id="IPR050085">
    <property type="entry name" value="AGPR"/>
</dbReference>
<dbReference type="InterPro" id="IPR058924">
    <property type="entry name" value="AGPR_dimerisation_dom"/>
</dbReference>
<evidence type="ECO:0000313" key="7">
    <source>
        <dbReference type="EMBL" id="MFC3301153.1"/>
    </source>
</evidence>
<keyword evidence="1" id="KW-0055">Arginine biosynthesis</keyword>
<dbReference type="SMART" id="SM00859">
    <property type="entry name" value="Semialdhyde_dh"/>
    <property type="match status" value="1"/>
</dbReference>
<dbReference type="RefSeq" id="WP_189577154.1">
    <property type="nucleotide sequence ID" value="NZ_BMXU01000003.1"/>
</dbReference>
<keyword evidence="8" id="KW-1185">Reference proteome</keyword>
<accession>A0ABV7M6U6</accession>
<reference evidence="8" key="1">
    <citation type="journal article" date="2019" name="Int. J. Syst. Evol. Microbiol.">
        <title>The Global Catalogue of Microorganisms (GCM) 10K type strain sequencing project: providing services to taxonomists for standard genome sequencing and annotation.</title>
        <authorList>
            <consortium name="The Broad Institute Genomics Platform"/>
            <consortium name="The Broad Institute Genome Sequencing Center for Infectious Disease"/>
            <person name="Wu L."/>
            <person name="Ma J."/>
        </authorList>
    </citation>
    <scope>NUCLEOTIDE SEQUENCE [LARGE SCALE GENOMIC DNA]</scope>
    <source>
        <strain evidence="8">KCTC 22245</strain>
    </source>
</reference>
<dbReference type="InterPro" id="IPR036291">
    <property type="entry name" value="NAD(P)-bd_dom_sf"/>
</dbReference>
<dbReference type="InterPro" id="IPR000534">
    <property type="entry name" value="Semialdehyde_DH_NAD-bd"/>
</dbReference>
<evidence type="ECO:0000256" key="5">
    <source>
        <dbReference type="PROSITE-ProRule" id="PRU10010"/>
    </source>
</evidence>
<keyword evidence="3" id="KW-0521">NADP</keyword>
<dbReference type="PROSITE" id="PS01224">
    <property type="entry name" value="ARGC"/>
    <property type="match status" value="1"/>
</dbReference>
<evidence type="ECO:0000256" key="2">
    <source>
        <dbReference type="ARBA" id="ARBA00022605"/>
    </source>
</evidence>
<evidence type="ECO:0000313" key="8">
    <source>
        <dbReference type="Proteomes" id="UP001595607"/>
    </source>
</evidence>
<dbReference type="PANTHER" id="PTHR32338:SF10">
    <property type="entry name" value="N-ACETYL-GAMMA-GLUTAMYL-PHOSPHATE REDUCTASE, CHLOROPLASTIC-RELATED"/>
    <property type="match status" value="1"/>
</dbReference>
<dbReference type="EMBL" id="JBHRVA010000001">
    <property type="protein sequence ID" value="MFC3301153.1"/>
    <property type="molecule type" value="Genomic_DNA"/>
</dbReference>
<dbReference type="SUPFAM" id="SSF51735">
    <property type="entry name" value="NAD(P)-binding Rossmann-fold domains"/>
    <property type="match status" value="1"/>
</dbReference>
<evidence type="ECO:0000256" key="4">
    <source>
        <dbReference type="ARBA" id="ARBA00023002"/>
    </source>
</evidence>
<dbReference type="Gene3D" id="3.30.360.10">
    <property type="entry name" value="Dihydrodipicolinate Reductase, domain 2"/>
    <property type="match status" value="1"/>
</dbReference>
<keyword evidence="4" id="KW-0560">Oxidoreductase</keyword>
<dbReference type="Pfam" id="PF01118">
    <property type="entry name" value="Semialdhyde_dh"/>
    <property type="match status" value="1"/>
</dbReference>